<comment type="caution">
    <text evidence="2">The sequence shown here is derived from an EMBL/GenBank/DDBJ whole genome shotgun (WGS) entry which is preliminary data.</text>
</comment>
<feature type="region of interest" description="Disordered" evidence="1">
    <location>
        <begin position="1"/>
        <end position="26"/>
    </location>
</feature>
<dbReference type="Proteomes" id="UP001283361">
    <property type="component" value="Unassembled WGS sequence"/>
</dbReference>
<evidence type="ECO:0000313" key="2">
    <source>
        <dbReference type="EMBL" id="KAK3784843.1"/>
    </source>
</evidence>
<dbReference type="EMBL" id="JAWDGP010002185">
    <property type="protein sequence ID" value="KAK3784843.1"/>
    <property type="molecule type" value="Genomic_DNA"/>
</dbReference>
<dbReference type="AlphaFoldDB" id="A0AAE1DX73"/>
<organism evidence="2 3">
    <name type="scientific">Elysia crispata</name>
    <name type="common">lettuce slug</name>
    <dbReference type="NCBI Taxonomy" id="231223"/>
    <lineage>
        <taxon>Eukaryota</taxon>
        <taxon>Metazoa</taxon>
        <taxon>Spiralia</taxon>
        <taxon>Lophotrochozoa</taxon>
        <taxon>Mollusca</taxon>
        <taxon>Gastropoda</taxon>
        <taxon>Heterobranchia</taxon>
        <taxon>Euthyneura</taxon>
        <taxon>Panpulmonata</taxon>
        <taxon>Sacoglossa</taxon>
        <taxon>Placobranchoidea</taxon>
        <taxon>Plakobranchidae</taxon>
        <taxon>Elysia</taxon>
    </lineage>
</organism>
<feature type="region of interest" description="Disordered" evidence="1">
    <location>
        <begin position="446"/>
        <end position="472"/>
    </location>
</feature>
<name>A0AAE1DX73_9GAST</name>
<sequence>MTAYQRDSPLAKGTQSRLFPKKNDLGSSMLDYSERMREINTARVSLGDGLEALERMGSGQNESEQGGWSTRNGAFVERRTMQRPNYCLPNIRDRGENDRLPQLGPIVHKPRRQRPLSFDEKELQHNIKIVKTRRRPNSFDERELQRNEAVNAQLRMRYHREAFTKPARPIVIPTSDSVDDANTMQGEGEVRISFVNASDLYDLVDINRQIKGNKNAGSSNGSVKLVNVPDAVQFVHDIEAKKNDLQKEQESENVNKLKKNRCVKINVNLNTDLLGKKEHKSAKQNSSVRPEIEKVTPLSIFLQQAVSEFPNQNALNVRPKRAKRMSLRKPSLLDIPEDGDSTAQHGCQECSAERSKVRHPTSISLQAIKEVREEHDKRTVDLENGKLILGPRHKETVKTEESLSNNSSPRKYKHKRTNKSSQPDLDLDKLLMTSIYPTVPWSVEVESDQPSGRHFSVPEKSSHKEKAHRKMKKLIFLRDRPDQHYRRDA</sequence>
<feature type="region of interest" description="Disordered" evidence="1">
    <location>
        <begin position="382"/>
        <end position="424"/>
    </location>
</feature>
<feature type="compositionally biased region" description="Basic and acidic residues" evidence="1">
    <location>
        <begin position="392"/>
        <end position="401"/>
    </location>
</feature>
<proteinExistence type="predicted"/>
<reference evidence="2" key="1">
    <citation type="journal article" date="2023" name="G3 (Bethesda)">
        <title>A reference genome for the long-term kleptoplast-retaining sea slug Elysia crispata morphotype clarki.</title>
        <authorList>
            <person name="Eastman K.E."/>
            <person name="Pendleton A.L."/>
            <person name="Shaikh M.A."/>
            <person name="Suttiyut T."/>
            <person name="Ogas R."/>
            <person name="Tomko P."/>
            <person name="Gavelis G."/>
            <person name="Widhalm J.R."/>
            <person name="Wisecaver J.H."/>
        </authorList>
    </citation>
    <scope>NUCLEOTIDE SEQUENCE</scope>
    <source>
        <strain evidence="2">ECLA1</strain>
    </source>
</reference>
<gene>
    <name evidence="2" type="ORF">RRG08_056802</name>
</gene>
<evidence type="ECO:0000313" key="3">
    <source>
        <dbReference type="Proteomes" id="UP001283361"/>
    </source>
</evidence>
<accession>A0AAE1DX73</accession>
<keyword evidence="3" id="KW-1185">Reference proteome</keyword>
<feature type="region of interest" description="Disordered" evidence="1">
    <location>
        <begin position="332"/>
        <end position="359"/>
    </location>
</feature>
<protein>
    <submittedName>
        <fullName evidence="2">Uncharacterized protein</fullName>
    </submittedName>
</protein>
<evidence type="ECO:0000256" key="1">
    <source>
        <dbReference type="SAM" id="MobiDB-lite"/>
    </source>
</evidence>